<feature type="region of interest" description="Disordered" evidence="1">
    <location>
        <begin position="35"/>
        <end position="70"/>
    </location>
</feature>
<keyword evidence="4" id="KW-1185">Reference proteome</keyword>
<feature type="signal peptide" evidence="2">
    <location>
        <begin position="1"/>
        <end position="26"/>
    </location>
</feature>
<organism evidence="3 4">
    <name type="scientific">Paragonimus heterotremus</name>
    <dbReference type="NCBI Taxonomy" id="100268"/>
    <lineage>
        <taxon>Eukaryota</taxon>
        <taxon>Metazoa</taxon>
        <taxon>Spiralia</taxon>
        <taxon>Lophotrochozoa</taxon>
        <taxon>Platyhelminthes</taxon>
        <taxon>Trematoda</taxon>
        <taxon>Digenea</taxon>
        <taxon>Plagiorchiida</taxon>
        <taxon>Troglotremata</taxon>
        <taxon>Troglotrematidae</taxon>
        <taxon>Paragonimus</taxon>
    </lineage>
</organism>
<dbReference type="AlphaFoldDB" id="A0A8J4TQS3"/>
<protein>
    <recommendedName>
        <fullName evidence="5">Secreted protein</fullName>
    </recommendedName>
</protein>
<sequence length="70" mass="8076">MRVQDRNYWIQRALVVVLITFTLLDHQVLVSTHPTAERNNDANFVRKDSDDSPEETGLVVPEKRGRNAWG</sequence>
<comment type="caution">
    <text evidence="3">The sequence shown here is derived from an EMBL/GenBank/DDBJ whole genome shotgun (WGS) entry which is preliminary data.</text>
</comment>
<reference evidence="3" key="1">
    <citation type="submission" date="2019-05" db="EMBL/GenBank/DDBJ databases">
        <title>Annotation for the trematode Paragonimus heterotremus.</title>
        <authorList>
            <person name="Choi Y.-J."/>
        </authorList>
    </citation>
    <scope>NUCLEOTIDE SEQUENCE</scope>
    <source>
        <strain evidence="3">LC</strain>
    </source>
</reference>
<dbReference type="OrthoDB" id="6274020at2759"/>
<feature type="compositionally biased region" description="Basic and acidic residues" evidence="1">
    <location>
        <begin position="61"/>
        <end position="70"/>
    </location>
</feature>
<evidence type="ECO:0008006" key="5">
    <source>
        <dbReference type="Google" id="ProtNLM"/>
    </source>
</evidence>
<gene>
    <name evidence="3" type="ORF">PHET_01965</name>
</gene>
<accession>A0A8J4TQS3</accession>
<feature type="compositionally biased region" description="Basic and acidic residues" evidence="1">
    <location>
        <begin position="35"/>
        <end position="50"/>
    </location>
</feature>
<dbReference type="Proteomes" id="UP000748531">
    <property type="component" value="Unassembled WGS sequence"/>
</dbReference>
<keyword evidence="2" id="KW-0732">Signal</keyword>
<evidence type="ECO:0000256" key="2">
    <source>
        <dbReference type="SAM" id="SignalP"/>
    </source>
</evidence>
<dbReference type="EMBL" id="LUCH01000741">
    <property type="protein sequence ID" value="KAF5404414.1"/>
    <property type="molecule type" value="Genomic_DNA"/>
</dbReference>
<evidence type="ECO:0000313" key="3">
    <source>
        <dbReference type="EMBL" id="KAF5404414.1"/>
    </source>
</evidence>
<name>A0A8J4TQS3_9TREM</name>
<evidence type="ECO:0000256" key="1">
    <source>
        <dbReference type="SAM" id="MobiDB-lite"/>
    </source>
</evidence>
<evidence type="ECO:0000313" key="4">
    <source>
        <dbReference type="Proteomes" id="UP000748531"/>
    </source>
</evidence>
<proteinExistence type="predicted"/>
<feature type="chain" id="PRO_5035177224" description="Secreted protein" evidence="2">
    <location>
        <begin position="27"/>
        <end position="70"/>
    </location>
</feature>